<keyword evidence="2" id="KW-1185">Reference proteome</keyword>
<reference evidence="2" key="1">
    <citation type="journal article" date="2019" name="Int. J. Syst. Evol. Microbiol.">
        <title>The Global Catalogue of Microorganisms (GCM) 10K type strain sequencing project: providing services to taxonomists for standard genome sequencing and annotation.</title>
        <authorList>
            <consortium name="The Broad Institute Genomics Platform"/>
            <consortium name="The Broad Institute Genome Sequencing Center for Infectious Disease"/>
            <person name="Wu L."/>
            <person name="Ma J."/>
        </authorList>
    </citation>
    <scope>NUCLEOTIDE SEQUENCE [LARGE SCALE GENOMIC DNA]</scope>
    <source>
        <strain evidence="2">JCM 4788</strain>
    </source>
</reference>
<protein>
    <submittedName>
        <fullName evidence="1">Uncharacterized protein</fullName>
    </submittedName>
</protein>
<dbReference type="EMBL" id="BAAABX010000005">
    <property type="protein sequence ID" value="GAA0386692.1"/>
    <property type="molecule type" value="Genomic_DNA"/>
</dbReference>
<organism evidence="1 2">
    <name type="scientific">Streptomyces luteireticuli</name>
    <dbReference type="NCBI Taxonomy" id="173858"/>
    <lineage>
        <taxon>Bacteria</taxon>
        <taxon>Bacillati</taxon>
        <taxon>Actinomycetota</taxon>
        <taxon>Actinomycetes</taxon>
        <taxon>Kitasatosporales</taxon>
        <taxon>Streptomycetaceae</taxon>
        <taxon>Streptomyces</taxon>
    </lineage>
</organism>
<evidence type="ECO:0000313" key="1">
    <source>
        <dbReference type="EMBL" id="GAA0386692.1"/>
    </source>
</evidence>
<dbReference type="Proteomes" id="UP001500879">
    <property type="component" value="Unassembled WGS sequence"/>
</dbReference>
<gene>
    <name evidence="1" type="ORF">GCM10010357_04350</name>
</gene>
<evidence type="ECO:0000313" key="2">
    <source>
        <dbReference type="Proteomes" id="UP001500879"/>
    </source>
</evidence>
<sequence>MGLYDRIMKATEDPANALKVNSAAQSAANLASDLGHPGLAAAAAAGAALFAAVDTVMHAPKVAHGEHATFKTDSKRKR</sequence>
<comment type="caution">
    <text evidence="1">The sequence shown here is derived from an EMBL/GenBank/DDBJ whole genome shotgun (WGS) entry which is preliminary data.</text>
</comment>
<accession>A0ABP3I0I6</accession>
<dbReference type="RefSeq" id="WP_344019134.1">
    <property type="nucleotide sequence ID" value="NZ_BAAABX010000005.1"/>
</dbReference>
<name>A0ABP3I0I6_9ACTN</name>
<proteinExistence type="predicted"/>